<proteinExistence type="predicted"/>
<protein>
    <submittedName>
        <fullName evidence="1">Uncharacterized protein</fullName>
    </submittedName>
</protein>
<name>A0A4S8KMK7_DENBC</name>
<dbReference type="AlphaFoldDB" id="A0A4S8KMK7"/>
<dbReference type="Proteomes" id="UP000297245">
    <property type="component" value="Unassembled WGS sequence"/>
</dbReference>
<dbReference type="EMBL" id="ML180698">
    <property type="protein sequence ID" value="THU76812.1"/>
    <property type="molecule type" value="Genomic_DNA"/>
</dbReference>
<gene>
    <name evidence="1" type="ORF">K435DRAFT_813055</name>
</gene>
<evidence type="ECO:0000313" key="2">
    <source>
        <dbReference type="Proteomes" id="UP000297245"/>
    </source>
</evidence>
<accession>A0A4S8KMK7</accession>
<keyword evidence="2" id="KW-1185">Reference proteome</keyword>
<reference evidence="1 2" key="1">
    <citation type="journal article" date="2019" name="Nat. Ecol. Evol.">
        <title>Megaphylogeny resolves global patterns of mushroom evolution.</title>
        <authorList>
            <person name="Varga T."/>
            <person name="Krizsan K."/>
            <person name="Foldi C."/>
            <person name="Dima B."/>
            <person name="Sanchez-Garcia M."/>
            <person name="Sanchez-Ramirez S."/>
            <person name="Szollosi G.J."/>
            <person name="Szarkandi J.G."/>
            <person name="Papp V."/>
            <person name="Albert L."/>
            <person name="Andreopoulos W."/>
            <person name="Angelini C."/>
            <person name="Antonin V."/>
            <person name="Barry K.W."/>
            <person name="Bougher N.L."/>
            <person name="Buchanan P."/>
            <person name="Buyck B."/>
            <person name="Bense V."/>
            <person name="Catcheside P."/>
            <person name="Chovatia M."/>
            <person name="Cooper J."/>
            <person name="Damon W."/>
            <person name="Desjardin D."/>
            <person name="Finy P."/>
            <person name="Geml J."/>
            <person name="Haridas S."/>
            <person name="Hughes K."/>
            <person name="Justo A."/>
            <person name="Karasinski D."/>
            <person name="Kautmanova I."/>
            <person name="Kiss B."/>
            <person name="Kocsube S."/>
            <person name="Kotiranta H."/>
            <person name="LaButti K.M."/>
            <person name="Lechner B.E."/>
            <person name="Liimatainen K."/>
            <person name="Lipzen A."/>
            <person name="Lukacs Z."/>
            <person name="Mihaltcheva S."/>
            <person name="Morgado L.N."/>
            <person name="Niskanen T."/>
            <person name="Noordeloos M.E."/>
            <person name="Ohm R.A."/>
            <person name="Ortiz-Santana B."/>
            <person name="Ovrebo C."/>
            <person name="Racz N."/>
            <person name="Riley R."/>
            <person name="Savchenko A."/>
            <person name="Shiryaev A."/>
            <person name="Soop K."/>
            <person name="Spirin V."/>
            <person name="Szebenyi C."/>
            <person name="Tomsovsky M."/>
            <person name="Tulloss R.E."/>
            <person name="Uehling J."/>
            <person name="Grigoriev I.V."/>
            <person name="Vagvolgyi C."/>
            <person name="Papp T."/>
            <person name="Martin F.M."/>
            <person name="Miettinen O."/>
            <person name="Hibbett D.S."/>
            <person name="Nagy L.G."/>
        </authorList>
    </citation>
    <scope>NUCLEOTIDE SEQUENCE [LARGE SCALE GENOMIC DNA]</scope>
    <source>
        <strain evidence="1 2">CBS 962.96</strain>
    </source>
</reference>
<evidence type="ECO:0000313" key="1">
    <source>
        <dbReference type="EMBL" id="THU76812.1"/>
    </source>
</evidence>
<sequence length="160" mass="17910">MYRLLNKLPDLPTFFLTVPSCRGTETVPSCRGTEYVSFDYALPEFATSRADAPSEKSTWRKWVTTEDEGWTYNSLIMVILGLLVLRTDFRSSKVLAALYESTMIKGGDVTRHDGPVASPFWRDITLHFGAVAILDSVTSGSQKINGPQEPFFPAQSYFGR</sequence>
<organism evidence="1 2">
    <name type="scientific">Dendrothele bispora (strain CBS 962.96)</name>
    <dbReference type="NCBI Taxonomy" id="1314807"/>
    <lineage>
        <taxon>Eukaryota</taxon>
        <taxon>Fungi</taxon>
        <taxon>Dikarya</taxon>
        <taxon>Basidiomycota</taxon>
        <taxon>Agaricomycotina</taxon>
        <taxon>Agaricomycetes</taxon>
        <taxon>Agaricomycetidae</taxon>
        <taxon>Agaricales</taxon>
        <taxon>Agaricales incertae sedis</taxon>
        <taxon>Dendrothele</taxon>
    </lineage>
</organism>